<dbReference type="EMBL" id="CP102453">
    <property type="protein sequence ID" value="UUX34872.1"/>
    <property type="molecule type" value="Genomic_DNA"/>
</dbReference>
<protein>
    <submittedName>
        <fullName evidence="1">HK97 gp10 family phage protein</fullName>
    </submittedName>
</protein>
<proteinExistence type="predicted"/>
<dbReference type="InterPro" id="IPR010064">
    <property type="entry name" value="HK97-gp10_tail"/>
</dbReference>
<evidence type="ECO:0000313" key="1">
    <source>
        <dbReference type="EMBL" id="UUX34872.1"/>
    </source>
</evidence>
<dbReference type="Pfam" id="PF04883">
    <property type="entry name" value="HK97-gp10_like"/>
    <property type="match status" value="1"/>
</dbReference>
<name>A0ABY5P800_9LACT</name>
<accession>A0ABY5P800</accession>
<keyword evidence="2" id="KW-1185">Reference proteome</keyword>
<reference evidence="1 2" key="1">
    <citation type="submission" date="2022-08" db="EMBL/GenBank/DDBJ databases">
        <title>Aerococcaceae sp. nov isolated from spoiled eye mask.</title>
        <authorList>
            <person name="Zhou G."/>
            <person name="Xie X.-B."/>
            <person name="Shi Q.-S."/>
            <person name="Wang Y.-S."/>
            <person name="Wen X."/>
            <person name="Peng H."/>
            <person name="Yang X.-J."/>
            <person name="Tao H.-B."/>
            <person name="Huang X.-M."/>
        </authorList>
    </citation>
    <scope>NUCLEOTIDE SEQUENCE [LARGE SCALE GENOMIC DNA]</scope>
    <source>
        <strain evidence="2">DM20194951</strain>
    </source>
</reference>
<organism evidence="1 2">
    <name type="scientific">Fundicoccus culcitae</name>
    <dbReference type="NCBI Taxonomy" id="2969821"/>
    <lineage>
        <taxon>Bacteria</taxon>
        <taxon>Bacillati</taxon>
        <taxon>Bacillota</taxon>
        <taxon>Bacilli</taxon>
        <taxon>Lactobacillales</taxon>
        <taxon>Aerococcaceae</taxon>
        <taxon>Fundicoccus</taxon>
    </lineage>
</organism>
<dbReference type="Proteomes" id="UP001315967">
    <property type="component" value="Chromosome"/>
</dbReference>
<sequence length="125" mass="14134">MKKIAIDQLVNEIMVGLEEYAEVATESVKEAVKKSGQTVRKEIRANGPKDTKAYQKSWSVKKERETSTQLHLIVHSRNRYQLAHLLEHGHAKRGGGRVKGQPHILPAQEVGMRQLESDIEKELKG</sequence>
<gene>
    <name evidence="1" type="ORF">NRE15_04275</name>
</gene>
<evidence type="ECO:0000313" key="2">
    <source>
        <dbReference type="Proteomes" id="UP001315967"/>
    </source>
</evidence>
<dbReference type="RefSeq" id="WP_313794372.1">
    <property type="nucleotide sequence ID" value="NZ_CP102453.1"/>
</dbReference>